<evidence type="ECO:0000256" key="1">
    <source>
        <dbReference type="SAM" id="Phobius"/>
    </source>
</evidence>
<protein>
    <submittedName>
        <fullName evidence="2">Uncharacterized protein</fullName>
    </submittedName>
</protein>
<evidence type="ECO:0000313" key="3">
    <source>
        <dbReference type="Proteomes" id="UP000076761"/>
    </source>
</evidence>
<keyword evidence="1" id="KW-1133">Transmembrane helix</keyword>
<accession>A0A165W2U8</accession>
<gene>
    <name evidence="2" type="ORF">NEOLEDRAFT_20529</name>
</gene>
<keyword evidence="1" id="KW-0472">Membrane</keyword>
<reference evidence="2 3" key="1">
    <citation type="journal article" date="2016" name="Mol. Biol. Evol.">
        <title>Comparative Genomics of Early-Diverging Mushroom-Forming Fungi Provides Insights into the Origins of Lignocellulose Decay Capabilities.</title>
        <authorList>
            <person name="Nagy L.G."/>
            <person name="Riley R."/>
            <person name="Tritt A."/>
            <person name="Adam C."/>
            <person name="Daum C."/>
            <person name="Floudas D."/>
            <person name="Sun H."/>
            <person name="Yadav J.S."/>
            <person name="Pangilinan J."/>
            <person name="Larsson K.H."/>
            <person name="Matsuura K."/>
            <person name="Barry K."/>
            <person name="Labutti K."/>
            <person name="Kuo R."/>
            <person name="Ohm R.A."/>
            <person name="Bhattacharya S.S."/>
            <person name="Shirouzu T."/>
            <person name="Yoshinaga Y."/>
            <person name="Martin F.M."/>
            <person name="Grigoriev I.V."/>
            <person name="Hibbett D.S."/>
        </authorList>
    </citation>
    <scope>NUCLEOTIDE SEQUENCE [LARGE SCALE GENOMIC DNA]</scope>
    <source>
        <strain evidence="2 3">HHB14362 ss-1</strain>
    </source>
</reference>
<dbReference type="AlphaFoldDB" id="A0A165W2U8"/>
<keyword evidence="1" id="KW-0812">Transmembrane</keyword>
<proteinExistence type="predicted"/>
<name>A0A165W2U8_9AGAM</name>
<dbReference type="Proteomes" id="UP000076761">
    <property type="component" value="Unassembled WGS sequence"/>
</dbReference>
<dbReference type="InParanoid" id="A0A165W2U8"/>
<feature type="transmembrane region" description="Helical" evidence="1">
    <location>
        <begin position="72"/>
        <end position="97"/>
    </location>
</feature>
<organism evidence="2 3">
    <name type="scientific">Neolentinus lepideus HHB14362 ss-1</name>
    <dbReference type="NCBI Taxonomy" id="1314782"/>
    <lineage>
        <taxon>Eukaryota</taxon>
        <taxon>Fungi</taxon>
        <taxon>Dikarya</taxon>
        <taxon>Basidiomycota</taxon>
        <taxon>Agaricomycotina</taxon>
        <taxon>Agaricomycetes</taxon>
        <taxon>Gloeophyllales</taxon>
        <taxon>Gloeophyllaceae</taxon>
        <taxon>Neolentinus</taxon>
    </lineage>
</organism>
<sequence>MFHVPARCGFDPRTGVTVPPSVPIGLCPLPPAPPPARLFPATEELGPPRGALGYVTRIDSVKKWNHVALNRLCFPLSFLLHCLFLLFIPCLSGPGLLVTRSYLYQHLSIILFMS</sequence>
<keyword evidence="3" id="KW-1185">Reference proteome</keyword>
<evidence type="ECO:0000313" key="2">
    <source>
        <dbReference type="EMBL" id="KZT30589.1"/>
    </source>
</evidence>
<dbReference type="EMBL" id="KV425551">
    <property type="protein sequence ID" value="KZT30589.1"/>
    <property type="molecule type" value="Genomic_DNA"/>
</dbReference>